<gene>
    <name evidence="2" type="ORF">BS47DRAFT_1373819</name>
</gene>
<sequence>MEPKPTLDIRLCSWNIRYDSQPDSITVAQTIASLPDPLLEPPSYYADPKEHPWSLRRIHIAGELLQQGVNLIGFQEALIRQVTDLHQLLGDDWGWVGVGRDDGDKAGEYCPVFYRRSVFKVLSSETFWLSDTPFQPSKFPGAGSYRICTAVQFQAIHSDVTFLHLNTHLDDQSDAQRKLGASLLLHRANNASNIPVLITGDFNSPQSGSNSGAYNIITGGLPPVNISSDFATKYPIRSSTFAAVDLKGATPRQHVSGHYATYTGFSAPAKFASYMRIDFILGGSNGGWQSKLYQVGNSLYDNGVWASDHRPVISDVVVKMVEVY</sequence>
<dbReference type="Pfam" id="PF03372">
    <property type="entry name" value="Exo_endo_phos"/>
    <property type="match status" value="1"/>
</dbReference>
<protein>
    <recommendedName>
        <fullName evidence="1">Endonuclease/exonuclease/phosphatase domain-containing protein</fullName>
    </recommendedName>
</protein>
<dbReference type="PANTHER" id="PTHR12121:SF36">
    <property type="entry name" value="ENDONUCLEASE_EXONUCLEASE_PHOSPHATASE DOMAIN-CONTAINING PROTEIN"/>
    <property type="match status" value="1"/>
</dbReference>
<dbReference type="PANTHER" id="PTHR12121">
    <property type="entry name" value="CARBON CATABOLITE REPRESSOR PROTEIN 4"/>
    <property type="match status" value="1"/>
</dbReference>
<dbReference type="InterPro" id="IPR005135">
    <property type="entry name" value="Endo/exonuclease/phosphatase"/>
</dbReference>
<organism evidence="2 3">
    <name type="scientific">Hydnum rufescens UP504</name>
    <dbReference type="NCBI Taxonomy" id="1448309"/>
    <lineage>
        <taxon>Eukaryota</taxon>
        <taxon>Fungi</taxon>
        <taxon>Dikarya</taxon>
        <taxon>Basidiomycota</taxon>
        <taxon>Agaricomycotina</taxon>
        <taxon>Agaricomycetes</taxon>
        <taxon>Cantharellales</taxon>
        <taxon>Hydnaceae</taxon>
        <taxon>Hydnum</taxon>
    </lineage>
</organism>
<proteinExistence type="predicted"/>
<accession>A0A9P6DQT9</accession>
<keyword evidence="3" id="KW-1185">Reference proteome</keyword>
<dbReference type="Proteomes" id="UP000886523">
    <property type="component" value="Unassembled WGS sequence"/>
</dbReference>
<dbReference type="Gene3D" id="3.60.10.10">
    <property type="entry name" value="Endonuclease/exonuclease/phosphatase"/>
    <property type="match status" value="1"/>
</dbReference>
<evidence type="ECO:0000313" key="3">
    <source>
        <dbReference type="Proteomes" id="UP000886523"/>
    </source>
</evidence>
<dbReference type="GO" id="GO:0000175">
    <property type="term" value="F:3'-5'-RNA exonuclease activity"/>
    <property type="evidence" value="ECO:0007669"/>
    <property type="project" value="TreeGrafter"/>
</dbReference>
<feature type="domain" description="Endonuclease/exonuclease/phosphatase" evidence="1">
    <location>
        <begin position="12"/>
        <end position="309"/>
    </location>
</feature>
<reference evidence="2" key="1">
    <citation type="journal article" date="2020" name="Nat. Commun.">
        <title>Large-scale genome sequencing of mycorrhizal fungi provides insights into the early evolution of symbiotic traits.</title>
        <authorList>
            <person name="Miyauchi S."/>
            <person name="Kiss E."/>
            <person name="Kuo A."/>
            <person name="Drula E."/>
            <person name="Kohler A."/>
            <person name="Sanchez-Garcia M."/>
            <person name="Morin E."/>
            <person name="Andreopoulos B."/>
            <person name="Barry K.W."/>
            <person name="Bonito G."/>
            <person name="Buee M."/>
            <person name="Carver A."/>
            <person name="Chen C."/>
            <person name="Cichocki N."/>
            <person name="Clum A."/>
            <person name="Culley D."/>
            <person name="Crous P.W."/>
            <person name="Fauchery L."/>
            <person name="Girlanda M."/>
            <person name="Hayes R.D."/>
            <person name="Keri Z."/>
            <person name="LaButti K."/>
            <person name="Lipzen A."/>
            <person name="Lombard V."/>
            <person name="Magnuson J."/>
            <person name="Maillard F."/>
            <person name="Murat C."/>
            <person name="Nolan M."/>
            <person name="Ohm R.A."/>
            <person name="Pangilinan J."/>
            <person name="Pereira M.F."/>
            <person name="Perotto S."/>
            <person name="Peter M."/>
            <person name="Pfister S."/>
            <person name="Riley R."/>
            <person name="Sitrit Y."/>
            <person name="Stielow J.B."/>
            <person name="Szollosi G."/>
            <person name="Zifcakova L."/>
            <person name="Stursova M."/>
            <person name="Spatafora J.W."/>
            <person name="Tedersoo L."/>
            <person name="Vaario L.M."/>
            <person name="Yamada A."/>
            <person name="Yan M."/>
            <person name="Wang P."/>
            <person name="Xu J."/>
            <person name="Bruns T."/>
            <person name="Baldrian P."/>
            <person name="Vilgalys R."/>
            <person name="Dunand C."/>
            <person name="Henrissat B."/>
            <person name="Grigoriev I.V."/>
            <person name="Hibbett D."/>
            <person name="Nagy L.G."/>
            <person name="Martin F.M."/>
        </authorList>
    </citation>
    <scope>NUCLEOTIDE SEQUENCE</scope>
    <source>
        <strain evidence="2">UP504</strain>
    </source>
</reference>
<evidence type="ECO:0000259" key="1">
    <source>
        <dbReference type="Pfam" id="PF03372"/>
    </source>
</evidence>
<dbReference type="AlphaFoldDB" id="A0A9P6DQT9"/>
<name>A0A9P6DQT9_9AGAM</name>
<dbReference type="InterPro" id="IPR036691">
    <property type="entry name" value="Endo/exonu/phosph_ase_sf"/>
</dbReference>
<comment type="caution">
    <text evidence="2">The sequence shown here is derived from an EMBL/GenBank/DDBJ whole genome shotgun (WGS) entry which is preliminary data.</text>
</comment>
<dbReference type="InterPro" id="IPR050410">
    <property type="entry name" value="CCR4/nocturin_mRNA_transcr"/>
</dbReference>
<evidence type="ECO:0000313" key="2">
    <source>
        <dbReference type="EMBL" id="KAF9507758.1"/>
    </source>
</evidence>
<dbReference type="CDD" id="cd09083">
    <property type="entry name" value="EEP-1"/>
    <property type="match status" value="1"/>
</dbReference>
<dbReference type="OrthoDB" id="276515at2759"/>
<dbReference type="EMBL" id="MU129073">
    <property type="protein sequence ID" value="KAF9507758.1"/>
    <property type="molecule type" value="Genomic_DNA"/>
</dbReference>
<dbReference type="SUPFAM" id="SSF56219">
    <property type="entry name" value="DNase I-like"/>
    <property type="match status" value="1"/>
</dbReference>